<organism evidence="1 2">
    <name type="scientific">Chitinophaga dinghuensis</name>
    <dbReference type="NCBI Taxonomy" id="1539050"/>
    <lineage>
        <taxon>Bacteria</taxon>
        <taxon>Pseudomonadati</taxon>
        <taxon>Bacteroidota</taxon>
        <taxon>Chitinophagia</taxon>
        <taxon>Chitinophagales</taxon>
        <taxon>Chitinophagaceae</taxon>
        <taxon>Chitinophaga</taxon>
    </lineage>
</organism>
<gene>
    <name evidence="1" type="ORF">CLV59_109158</name>
</gene>
<name>A0A327VL99_9BACT</name>
<reference evidence="1 2" key="1">
    <citation type="submission" date="2018-06" db="EMBL/GenBank/DDBJ databases">
        <title>Genomic Encyclopedia of Archaeal and Bacterial Type Strains, Phase II (KMG-II): from individual species to whole genera.</title>
        <authorList>
            <person name="Goeker M."/>
        </authorList>
    </citation>
    <scope>NUCLEOTIDE SEQUENCE [LARGE SCALE GENOMIC DNA]</scope>
    <source>
        <strain evidence="1 2">DSM 29821</strain>
    </source>
</reference>
<dbReference type="AlphaFoldDB" id="A0A327VL99"/>
<evidence type="ECO:0000313" key="2">
    <source>
        <dbReference type="Proteomes" id="UP000249819"/>
    </source>
</evidence>
<comment type="caution">
    <text evidence="1">The sequence shown here is derived from an EMBL/GenBank/DDBJ whole genome shotgun (WGS) entry which is preliminary data.</text>
</comment>
<evidence type="ECO:0000313" key="1">
    <source>
        <dbReference type="EMBL" id="RAJ75544.1"/>
    </source>
</evidence>
<keyword evidence="2" id="KW-1185">Reference proteome</keyword>
<dbReference type="EMBL" id="QLMA01000009">
    <property type="protein sequence ID" value="RAJ75544.1"/>
    <property type="molecule type" value="Genomic_DNA"/>
</dbReference>
<protein>
    <submittedName>
        <fullName evidence="1">Uncharacterized protein</fullName>
    </submittedName>
</protein>
<accession>A0A327VL99</accession>
<dbReference type="Proteomes" id="UP000249819">
    <property type="component" value="Unassembled WGS sequence"/>
</dbReference>
<proteinExistence type="predicted"/>
<sequence>MLLLCLYTPLLFGQSNISTNRIVIKDSLSLDGKWIKRINNDSTLKTAGEQSLSTDGALKKYIDKVASGGGMSREELVNMLINPNCLEVRFQYSSRPITDTSEKFTIHIESSDGIKTDYDISGYYPWEIFYAYGAPPFKMDMEVKNTTIDSVLYFYMSASNRLMQYNIKESAALSGDTVKLHVTDLKGQVDISIGTYKLEDEFYFQPIKETFRNHSKNQVLGIGRNGSTRIFTLPGKEESQIYYWTQPNQNTIYIEAYYSYTTKNGDYFVFDVPNSELRLKIYKNGALLREETLPKMIRKVVEVPMDSSWTDYEIVLEDV</sequence>